<name>A0A0T9QT90_9GAMM</name>
<sequence>MKIFKLFFFQHSHFMPAYLVDIDRIFDTTLMLSILCHL</sequence>
<dbReference type="AlphaFoldDB" id="A0A0T9QT90"/>
<dbReference type="EMBL" id="CQBK01000021">
    <property type="protein sequence ID" value="CNI27307.1"/>
    <property type="molecule type" value="Genomic_DNA"/>
</dbReference>
<evidence type="ECO:0000313" key="1">
    <source>
        <dbReference type="EMBL" id="CNI27307.1"/>
    </source>
</evidence>
<reference evidence="1 2" key="1">
    <citation type="submission" date="2015-03" db="EMBL/GenBank/DDBJ databases">
        <authorList>
            <person name="Murphy D."/>
        </authorList>
    </citation>
    <scope>NUCLEOTIDE SEQUENCE [LARGE SCALE GENOMIC DNA]</scope>
    <source>
        <strain evidence="1 2">Y233</strain>
    </source>
</reference>
<protein>
    <submittedName>
        <fullName evidence="1">Uncharacterized protein</fullName>
    </submittedName>
</protein>
<proteinExistence type="predicted"/>
<accession>A0A0T9QT90</accession>
<dbReference type="Proteomes" id="UP000038204">
    <property type="component" value="Unassembled WGS sequence"/>
</dbReference>
<gene>
    <name evidence="1" type="ORF">ERS008667_02919</name>
</gene>
<evidence type="ECO:0000313" key="2">
    <source>
        <dbReference type="Proteomes" id="UP000038204"/>
    </source>
</evidence>
<organism evidence="1 2">
    <name type="scientific">Yersinia similis</name>
    <dbReference type="NCBI Taxonomy" id="367190"/>
    <lineage>
        <taxon>Bacteria</taxon>
        <taxon>Pseudomonadati</taxon>
        <taxon>Pseudomonadota</taxon>
        <taxon>Gammaproteobacteria</taxon>
        <taxon>Enterobacterales</taxon>
        <taxon>Yersiniaceae</taxon>
        <taxon>Yersinia</taxon>
    </lineage>
</organism>